<organism evidence="2 3">
    <name type="scientific">Xylophilus rhododendri</name>
    <dbReference type="NCBI Taxonomy" id="2697032"/>
    <lineage>
        <taxon>Bacteria</taxon>
        <taxon>Pseudomonadati</taxon>
        <taxon>Pseudomonadota</taxon>
        <taxon>Betaproteobacteria</taxon>
        <taxon>Burkholderiales</taxon>
        <taxon>Xylophilus</taxon>
    </lineage>
</organism>
<evidence type="ECO:0000259" key="1">
    <source>
        <dbReference type="PROSITE" id="PS50883"/>
    </source>
</evidence>
<evidence type="ECO:0000313" key="2">
    <source>
        <dbReference type="EMBL" id="QHI97371.1"/>
    </source>
</evidence>
<dbReference type="PANTHER" id="PTHR33121">
    <property type="entry name" value="CYCLIC DI-GMP PHOSPHODIESTERASE PDEF"/>
    <property type="match status" value="1"/>
</dbReference>
<dbReference type="Pfam" id="PF00563">
    <property type="entry name" value="EAL"/>
    <property type="match status" value="1"/>
</dbReference>
<dbReference type="PROSITE" id="PS50883">
    <property type="entry name" value="EAL"/>
    <property type="match status" value="1"/>
</dbReference>
<keyword evidence="3" id="KW-1185">Reference proteome</keyword>
<dbReference type="AlphaFoldDB" id="A0A857J2U4"/>
<name>A0A857J2U4_9BURK</name>
<dbReference type="InterPro" id="IPR050706">
    <property type="entry name" value="Cyclic-di-GMP_PDE-like"/>
</dbReference>
<dbReference type="Proteomes" id="UP000464787">
    <property type="component" value="Chromosome"/>
</dbReference>
<dbReference type="CDD" id="cd01948">
    <property type="entry name" value="EAL"/>
    <property type="match status" value="1"/>
</dbReference>
<feature type="domain" description="EAL" evidence="1">
    <location>
        <begin position="11"/>
        <end position="261"/>
    </location>
</feature>
<reference evidence="2 3" key="1">
    <citation type="submission" date="2020-01" db="EMBL/GenBank/DDBJ databases">
        <title>Genome sequencing of strain KACC 21265.</title>
        <authorList>
            <person name="Heo J."/>
            <person name="Kim S.-J."/>
            <person name="Kim J.-S."/>
            <person name="Hong S.-B."/>
            <person name="Kwon S.-W."/>
        </authorList>
    </citation>
    <scope>NUCLEOTIDE SEQUENCE [LARGE SCALE GENOMIC DNA]</scope>
    <source>
        <strain evidence="2 3">KACC 21265</strain>
    </source>
</reference>
<protein>
    <submittedName>
        <fullName evidence="2">EAL domain-containing protein</fullName>
    </submittedName>
</protein>
<dbReference type="SMART" id="SM00052">
    <property type="entry name" value="EAL"/>
    <property type="match status" value="1"/>
</dbReference>
<dbReference type="InterPro" id="IPR001633">
    <property type="entry name" value="EAL_dom"/>
</dbReference>
<dbReference type="SUPFAM" id="SSF141868">
    <property type="entry name" value="EAL domain-like"/>
    <property type="match status" value="1"/>
</dbReference>
<accession>A0A857J2U4</accession>
<dbReference type="EMBL" id="CP047650">
    <property type="protein sequence ID" value="QHI97371.1"/>
    <property type="molecule type" value="Genomic_DNA"/>
</dbReference>
<gene>
    <name evidence="2" type="ORF">GT347_04860</name>
</gene>
<dbReference type="InterPro" id="IPR035919">
    <property type="entry name" value="EAL_sf"/>
</dbReference>
<dbReference type="GO" id="GO:0071111">
    <property type="term" value="F:cyclic-guanylate-specific phosphodiesterase activity"/>
    <property type="evidence" value="ECO:0007669"/>
    <property type="project" value="InterPro"/>
</dbReference>
<dbReference type="Gene3D" id="3.20.20.450">
    <property type="entry name" value="EAL domain"/>
    <property type="match status" value="1"/>
</dbReference>
<dbReference type="KEGG" id="xyk:GT347_04860"/>
<proteinExistence type="predicted"/>
<sequence>MHPVHEIHPAAAQTAQKKCQGCSSDSLLFPFTMAFQPIVDVRTREVFAQEALVRGPNGESAWSILSQVTAQNRYSFDQACRVKAIEWAARLDFKSRLSINFLPNAVYEPAACIKLTLKTAERVGFPIEQIMFEVTEGEKSADLGHLRKIYADYKKRGFITAIDDFGSGYACLGMLAEFVPDVIKIDMNLIRDIDSNHVKRTLVRNITRVAEDLDITLIAEGVETAAEYAVLADLGIHLFQGYLFARPAFEAQAEVTWPEPGGSRG</sequence>
<dbReference type="PANTHER" id="PTHR33121:SF15">
    <property type="entry name" value="BLUE LIGHT- AND TEMPERATURE-REGULATED ANTIREPRESSOR BLUF"/>
    <property type="match status" value="1"/>
</dbReference>
<evidence type="ECO:0000313" key="3">
    <source>
        <dbReference type="Proteomes" id="UP000464787"/>
    </source>
</evidence>
<dbReference type="RefSeq" id="WP_160550889.1">
    <property type="nucleotide sequence ID" value="NZ_CP047650.1"/>
</dbReference>